<organism evidence="1 2">
    <name type="scientific">Pseudomonas kuykendallii</name>
    <dbReference type="NCBI Taxonomy" id="1007099"/>
    <lineage>
        <taxon>Bacteria</taxon>
        <taxon>Pseudomonadati</taxon>
        <taxon>Pseudomonadota</taxon>
        <taxon>Gammaproteobacteria</taxon>
        <taxon>Pseudomonadales</taxon>
        <taxon>Pseudomonadaceae</taxon>
        <taxon>Pseudomonas</taxon>
    </lineage>
</organism>
<evidence type="ECO:0000313" key="1">
    <source>
        <dbReference type="EMBL" id="SDW80356.1"/>
    </source>
</evidence>
<sequence length="102" mass="11620">MTYLIDAWLERPHPYLRILHRETGEVCAVLEEEALDELRDQGDLDLAGLNSCEPMIVKELVRNLFLFCYARALRPNSELNCASCGKRQCRESEGALLSRLPA</sequence>
<reference evidence="2" key="1">
    <citation type="submission" date="2016-10" db="EMBL/GenBank/DDBJ databases">
        <authorList>
            <person name="Varghese N."/>
            <person name="Submissions S."/>
        </authorList>
    </citation>
    <scope>NUCLEOTIDE SEQUENCE [LARGE SCALE GENOMIC DNA]</scope>
    <source>
        <strain evidence="2">NRRL B-59562</strain>
    </source>
</reference>
<gene>
    <name evidence="1" type="ORF">SAMN05216287_1562</name>
</gene>
<keyword evidence="2" id="KW-1185">Reference proteome</keyword>
<dbReference type="AlphaFoldDB" id="A0A1H2WIN1"/>
<accession>A0A1H2WIN1</accession>
<name>A0A1H2WIN1_9PSED</name>
<dbReference type="Proteomes" id="UP000243778">
    <property type="component" value="Unassembled WGS sequence"/>
</dbReference>
<dbReference type="EMBL" id="FNNU01000002">
    <property type="protein sequence ID" value="SDW80356.1"/>
    <property type="molecule type" value="Genomic_DNA"/>
</dbReference>
<dbReference type="STRING" id="1007099.SAMN05216287_1562"/>
<evidence type="ECO:0000313" key="2">
    <source>
        <dbReference type="Proteomes" id="UP000243778"/>
    </source>
</evidence>
<dbReference type="RefSeq" id="WP_245728149.1">
    <property type="nucleotide sequence ID" value="NZ_FNNU01000002.1"/>
</dbReference>
<proteinExistence type="predicted"/>
<protein>
    <submittedName>
        <fullName evidence="1">Uncharacterized protein</fullName>
    </submittedName>
</protein>